<dbReference type="Gene3D" id="3.30.420.10">
    <property type="entry name" value="Ribonuclease H-like superfamily/Ribonuclease H"/>
    <property type="match status" value="1"/>
</dbReference>
<proteinExistence type="predicted"/>
<sequence>MKKKKYKHFSLDERYKLKEYLISETFKKKNGTPNYSKIAKVMNKRTNTIRLEAERLKEEYNPEKANDDYKKKRKKSIKYTIISTKVVNYVRKILSKKSYSPRLIIYEYEKKYNEKFPFSHVTLYKYIEYGVFDDENTEIKKKLPFKGKKYKTKKKKDDRGQLTNIRFIEEAEHEKGTFGWFQMDCIVGKEHKSACLTFTEEKSLYTICFKLNQHNSEEVNKALKSIIRNKLYKVNIKGIITDQGKEFSKWKEIEKITNANVYFCDSGTPTQKAKVERINRDIREYLPKGTDFNTVTQKEINKVMKIINEKPRPSLDWLSSKEVFLQNINI</sequence>
<dbReference type="PANTHER" id="PTHR10948">
    <property type="entry name" value="TRANSPOSASE"/>
    <property type="match status" value="1"/>
</dbReference>
<accession>A0A345DM52</accession>
<dbReference type="KEGG" id="sphh:SDAV_00296"/>
<dbReference type="PANTHER" id="PTHR10948:SF23">
    <property type="entry name" value="TRANSPOSASE INSI FOR INSERTION SEQUENCE ELEMENT IS30A-RELATED"/>
    <property type="match status" value="1"/>
</dbReference>
<dbReference type="Pfam" id="PF00665">
    <property type="entry name" value="rve"/>
    <property type="match status" value="1"/>
</dbReference>
<reference evidence="3" key="1">
    <citation type="submission" date="2018-07" db="EMBL/GenBank/DDBJ databases">
        <title>Complete Genome Sequence of Spiroplasma phoeniceum.</title>
        <authorList>
            <person name="Davis R.E."/>
            <person name="Shao J.Y."/>
            <person name="Zhao Y."/>
            <person name="Silver A."/>
            <person name="Stump z."/>
            <person name="Gasparich G."/>
        </authorList>
    </citation>
    <scope>NUCLEOTIDE SEQUENCE [LARGE SCALE GENOMIC DNA]</scope>
    <source>
        <strain evidence="3">P40</strain>
    </source>
</reference>
<dbReference type="PROSITE" id="PS50994">
    <property type="entry name" value="INTEGRASE"/>
    <property type="match status" value="1"/>
</dbReference>
<dbReference type="RefSeq" id="WP_114564265.1">
    <property type="nucleotide sequence ID" value="NZ_CP031088.1"/>
</dbReference>
<keyword evidence="3" id="KW-1185">Reference proteome</keyword>
<dbReference type="Proteomes" id="UP000253689">
    <property type="component" value="Chromosome"/>
</dbReference>
<dbReference type="NCBIfam" id="NF033563">
    <property type="entry name" value="transpos_IS30"/>
    <property type="match status" value="1"/>
</dbReference>
<dbReference type="InterPro" id="IPR051917">
    <property type="entry name" value="Transposase-Integrase"/>
</dbReference>
<evidence type="ECO:0000313" key="2">
    <source>
        <dbReference type="EMBL" id="AXF95290.1"/>
    </source>
</evidence>
<dbReference type="EMBL" id="CP031088">
    <property type="protein sequence ID" value="AXF95290.1"/>
    <property type="molecule type" value="Genomic_DNA"/>
</dbReference>
<dbReference type="AlphaFoldDB" id="A0A345DM52"/>
<gene>
    <name evidence="2" type="ORF">SDAV_00296</name>
</gene>
<dbReference type="InterPro" id="IPR001584">
    <property type="entry name" value="Integrase_cat-core"/>
</dbReference>
<name>A0A345DM52_9MOLU</name>
<evidence type="ECO:0000313" key="3">
    <source>
        <dbReference type="Proteomes" id="UP000253689"/>
    </source>
</evidence>
<dbReference type="InterPro" id="IPR012337">
    <property type="entry name" value="RNaseH-like_sf"/>
</dbReference>
<dbReference type="GO" id="GO:0032196">
    <property type="term" value="P:transposition"/>
    <property type="evidence" value="ECO:0007669"/>
    <property type="project" value="TreeGrafter"/>
</dbReference>
<dbReference type="GO" id="GO:0003676">
    <property type="term" value="F:nucleic acid binding"/>
    <property type="evidence" value="ECO:0007669"/>
    <property type="project" value="InterPro"/>
</dbReference>
<dbReference type="GO" id="GO:0015074">
    <property type="term" value="P:DNA integration"/>
    <property type="evidence" value="ECO:0007669"/>
    <property type="project" value="InterPro"/>
</dbReference>
<dbReference type="InterPro" id="IPR053392">
    <property type="entry name" value="Transposase_IS30-like"/>
</dbReference>
<dbReference type="SUPFAM" id="SSF53098">
    <property type="entry name" value="Ribonuclease H-like"/>
    <property type="match status" value="1"/>
</dbReference>
<dbReference type="GO" id="GO:0005829">
    <property type="term" value="C:cytosol"/>
    <property type="evidence" value="ECO:0007669"/>
    <property type="project" value="TreeGrafter"/>
</dbReference>
<evidence type="ECO:0000259" key="1">
    <source>
        <dbReference type="PROSITE" id="PS50994"/>
    </source>
</evidence>
<dbReference type="InterPro" id="IPR036397">
    <property type="entry name" value="RNaseH_sf"/>
</dbReference>
<feature type="domain" description="Integrase catalytic" evidence="1">
    <location>
        <begin position="171"/>
        <end position="328"/>
    </location>
</feature>
<organism evidence="2 3">
    <name type="scientific">Spiroplasma phoeniceum P40</name>
    <dbReference type="NCBI Taxonomy" id="1276259"/>
    <lineage>
        <taxon>Bacteria</taxon>
        <taxon>Bacillati</taxon>
        <taxon>Mycoplasmatota</taxon>
        <taxon>Mollicutes</taxon>
        <taxon>Entomoplasmatales</taxon>
        <taxon>Spiroplasmataceae</taxon>
        <taxon>Spiroplasma</taxon>
    </lineage>
</organism>
<protein>
    <submittedName>
        <fullName evidence="2">Transposase of IS30 family protein</fullName>
    </submittedName>
</protein>
<dbReference type="GO" id="GO:0004803">
    <property type="term" value="F:transposase activity"/>
    <property type="evidence" value="ECO:0007669"/>
    <property type="project" value="TreeGrafter"/>
</dbReference>